<dbReference type="Proteomes" id="UP000199306">
    <property type="component" value="Unassembled WGS sequence"/>
</dbReference>
<dbReference type="EMBL" id="FOXH01000002">
    <property type="protein sequence ID" value="SFP24258.1"/>
    <property type="molecule type" value="Genomic_DNA"/>
</dbReference>
<dbReference type="AlphaFoldDB" id="A0A1I5NR07"/>
<name>A0A1I5NR07_9BACT</name>
<keyword evidence="1" id="KW-0472">Membrane</keyword>
<feature type="transmembrane region" description="Helical" evidence="1">
    <location>
        <begin position="98"/>
        <end position="124"/>
    </location>
</feature>
<sequence>MHIYINLLFRLFLTFNATSLILVVYLVKSQKVLNGLFPFISNMPHFVSYTIYFAIPVFLTFLSLLLSRKLIDESIETENGVSAITEIEQANNAYLPSYLGYFFVALSVPYCDTLIFVFAILFLFTFFSQTLYFNPLFLIFGYHFYYLTTATNIKIFLITRKELKDPRKLNFPKLKRINDFTFIDREK</sequence>
<organism evidence="2 3">
    <name type="scientific">Pseudarcicella hirudinis</name>
    <dbReference type="NCBI Taxonomy" id="1079859"/>
    <lineage>
        <taxon>Bacteria</taxon>
        <taxon>Pseudomonadati</taxon>
        <taxon>Bacteroidota</taxon>
        <taxon>Cytophagia</taxon>
        <taxon>Cytophagales</taxon>
        <taxon>Flectobacillaceae</taxon>
        <taxon>Pseudarcicella</taxon>
    </lineage>
</organism>
<evidence type="ECO:0000256" key="1">
    <source>
        <dbReference type="SAM" id="Phobius"/>
    </source>
</evidence>
<feature type="transmembrane region" description="Helical" evidence="1">
    <location>
        <begin position="46"/>
        <end position="66"/>
    </location>
</feature>
<accession>A0A1I5NR07</accession>
<evidence type="ECO:0000313" key="2">
    <source>
        <dbReference type="EMBL" id="SFP24258.1"/>
    </source>
</evidence>
<proteinExistence type="predicted"/>
<protein>
    <submittedName>
        <fullName evidence="2">Uncharacterized protein</fullName>
    </submittedName>
</protein>
<feature type="transmembrane region" description="Helical" evidence="1">
    <location>
        <begin position="136"/>
        <end position="158"/>
    </location>
</feature>
<evidence type="ECO:0000313" key="3">
    <source>
        <dbReference type="Proteomes" id="UP000199306"/>
    </source>
</evidence>
<gene>
    <name evidence="2" type="ORF">SAMN04515674_10277</name>
</gene>
<feature type="transmembrane region" description="Helical" evidence="1">
    <location>
        <begin position="7"/>
        <end position="26"/>
    </location>
</feature>
<dbReference type="OrthoDB" id="6872206at2"/>
<dbReference type="STRING" id="1079859.SAMN04515674_10277"/>
<keyword evidence="1" id="KW-0812">Transmembrane</keyword>
<keyword evidence="3" id="KW-1185">Reference proteome</keyword>
<keyword evidence="1" id="KW-1133">Transmembrane helix</keyword>
<reference evidence="2 3" key="1">
    <citation type="submission" date="2016-10" db="EMBL/GenBank/DDBJ databases">
        <authorList>
            <person name="de Groot N.N."/>
        </authorList>
    </citation>
    <scope>NUCLEOTIDE SEQUENCE [LARGE SCALE GENOMIC DNA]</scope>
    <source>
        <strain evidence="3">E92,LMG 26720,CCM 7988</strain>
    </source>
</reference>